<evidence type="ECO:0000313" key="3">
    <source>
        <dbReference type="Proteomes" id="UP000838308"/>
    </source>
</evidence>
<keyword evidence="1" id="KW-1133">Transmembrane helix</keyword>
<keyword evidence="3" id="KW-1185">Reference proteome</keyword>
<dbReference type="Proteomes" id="UP000838308">
    <property type="component" value="Unassembled WGS sequence"/>
</dbReference>
<feature type="transmembrane region" description="Helical" evidence="1">
    <location>
        <begin position="30"/>
        <end position="48"/>
    </location>
</feature>
<evidence type="ECO:0000313" key="2">
    <source>
        <dbReference type="EMBL" id="CAH2713827.1"/>
    </source>
</evidence>
<keyword evidence="1" id="KW-0812">Transmembrane</keyword>
<proteinExistence type="predicted"/>
<reference evidence="2" key="1">
    <citation type="submission" date="2022-04" db="EMBL/GenBank/DDBJ databases">
        <authorList>
            <person name="Criscuolo A."/>
        </authorList>
    </citation>
    <scope>NUCLEOTIDE SEQUENCE</scope>
    <source>
        <strain evidence="2">CIP111895</strain>
    </source>
</reference>
<protein>
    <recommendedName>
        <fullName evidence="4">DUF2651 domain-containing protein</fullName>
    </recommendedName>
</protein>
<name>A0ABM9EMK9_9BACI</name>
<sequence>MKNLLSIILPSIVIFTFIWIDSMFPESKYILLGIYLLFPIIFIIQGYICSTSKGILIFGFLLSSIAIILPISIWYNMGSMITPVIVYIFLGIFSFFLFSKNKR</sequence>
<feature type="transmembrane region" description="Helical" evidence="1">
    <location>
        <begin position="7"/>
        <end position="24"/>
    </location>
</feature>
<evidence type="ECO:0008006" key="4">
    <source>
        <dbReference type="Google" id="ProtNLM"/>
    </source>
</evidence>
<evidence type="ECO:0000256" key="1">
    <source>
        <dbReference type="SAM" id="Phobius"/>
    </source>
</evidence>
<comment type="caution">
    <text evidence="2">The sequence shown here is derived from an EMBL/GenBank/DDBJ whole genome shotgun (WGS) entry which is preliminary data.</text>
</comment>
<gene>
    <name evidence="2" type="ORF">BACCIP111895_00981</name>
</gene>
<feature type="transmembrane region" description="Helical" evidence="1">
    <location>
        <begin position="81"/>
        <end position="98"/>
    </location>
</feature>
<organism evidence="2 3">
    <name type="scientific">Neobacillus rhizosphaerae</name>
    <dbReference type="NCBI Taxonomy" id="2880965"/>
    <lineage>
        <taxon>Bacteria</taxon>
        <taxon>Bacillati</taxon>
        <taxon>Bacillota</taxon>
        <taxon>Bacilli</taxon>
        <taxon>Bacillales</taxon>
        <taxon>Bacillaceae</taxon>
        <taxon>Neobacillus</taxon>
    </lineage>
</organism>
<dbReference type="EMBL" id="CALBWS010000003">
    <property type="protein sequence ID" value="CAH2713827.1"/>
    <property type="molecule type" value="Genomic_DNA"/>
</dbReference>
<accession>A0ABM9EMK9</accession>
<keyword evidence="1" id="KW-0472">Membrane</keyword>
<feature type="transmembrane region" description="Helical" evidence="1">
    <location>
        <begin position="55"/>
        <end position="75"/>
    </location>
</feature>